<dbReference type="Proteomes" id="UP001381693">
    <property type="component" value="Unassembled WGS sequence"/>
</dbReference>
<comment type="caution">
    <text evidence="1">The sequence shown here is derived from an EMBL/GenBank/DDBJ whole genome shotgun (WGS) entry which is preliminary data.</text>
</comment>
<dbReference type="AlphaFoldDB" id="A0AAN8ZR82"/>
<reference evidence="1 2" key="1">
    <citation type="submission" date="2023-11" db="EMBL/GenBank/DDBJ databases">
        <title>Halocaridina rubra genome assembly.</title>
        <authorList>
            <person name="Smith C."/>
        </authorList>
    </citation>
    <scope>NUCLEOTIDE SEQUENCE [LARGE SCALE GENOMIC DNA]</scope>
    <source>
        <strain evidence="1">EP-1</strain>
        <tissue evidence="1">Whole</tissue>
    </source>
</reference>
<dbReference type="PANTHER" id="PTHR34009:SF2">
    <property type="entry name" value="PROTEIN STAR"/>
    <property type="match status" value="1"/>
</dbReference>
<keyword evidence="2" id="KW-1185">Reference proteome</keyword>
<accession>A0AAN8ZR82</accession>
<organism evidence="1 2">
    <name type="scientific">Halocaridina rubra</name>
    <name type="common">Hawaiian red shrimp</name>
    <dbReference type="NCBI Taxonomy" id="373956"/>
    <lineage>
        <taxon>Eukaryota</taxon>
        <taxon>Metazoa</taxon>
        <taxon>Ecdysozoa</taxon>
        <taxon>Arthropoda</taxon>
        <taxon>Crustacea</taxon>
        <taxon>Multicrustacea</taxon>
        <taxon>Malacostraca</taxon>
        <taxon>Eumalacostraca</taxon>
        <taxon>Eucarida</taxon>
        <taxon>Decapoda</taxon>
        <taxon>Pleocyemata</taxon>
        <taxon>Caridea</taxon>
        <taxon>Atyoidea</taxon>
        <taxon>Atyidae</taxon>
        <taxon>Halocaridina</taxon>
    </lineage>
</organism>
<dbReference type="GO" id="GO:0006888">
    <property type="term" value="P:endoplasmic reticulum to Golgi vesicle-mediated transport"/>
    <property type="evidence" value="ECO:0007669"/>
    <property type="project" value="TreeGrafter"/>
</dbReference>
<evidence type="ECO:0008006" key="3">
    <source>
        <dbReference type="Google" id="ProtNLM"/>
    </source>
</evidence>
<name>A0AAN8ZR82_HALRR</name>
<evidence type="ECO:0000313" key="2">
    <source>
        <dbReference type="Proteomes" id="UP001381693"/>
    </source>
</evidence>
<dbReference type="GO" id="GO:0005789">
    <property type="term" value="C:endoplasmic reticulum membrane"/>
    <property type="evidence" value="ECO:0007669"/>
    <property type="project" value="TreeGrafter"/>
</dbReference>
<sequence length="213" mass="24854">MSYLLYVIQRFTQDNDRVKIRLEGPMEADDPEVLNFLREYYLREPSALPYGLATDGVYNRFKHSGNWDFIHDVIKDLFKNERGKFFIEAGALDGEHLSNTLWLEQELGWSGLLIEPDTENYKRLLTKNRKTWTSNTCLSTKPFPKQLVFVSVVKRKTSPLMNDVGSMRGMSHLLDVKLDTNIYDDWNKVTEDMYSMVQCFPFVSYIKALNIST</sequence>
<dbReference type="GO" id="GO:0005794">
    <property type="term" value="C:Golgi apparatus"/>
    <property type="evidence" value="ECO:0007669"/>
    <property type="project" value="TreeGrafter"/>
</dbReference>
<dbReference type="GO" id="GO:0005886">
    <property type="term" value="C:plasma membrane"/>
    <property type="evidence" value="ECO:0007669"/>
    <property type="project" value="TreeGrafter"/>
</dbReference>
<gene>
    <name evidence="1" type="ORF">SK128_013242</name>
</gene>
<proteinExistence type="predicted"/>
<dbReference type="EMBL" id="JAXCGZ010020841">
    <property type="protein sequence ID" value="KAK7065241.1"/>
    <property type="molecule type" value="Genomic_DNA"/>
</dbReference>
<feature type="non-terminal residue" evidence="1">
    <location>
        <position position="213"/>
    </location>
</feature>
<protein>
    <recommendedName>
        <fullName evidence="3">Protein Star</fullName>
    </recommendedName>
</protein>
<dbReference type="GO" id="GO:0016197">
    <property type="term" value="P:endosomal transport"/>
    <property type="evidence" value="ECO:0007669"/>
    <property type="project" value="TreeGrafter"/>
</dbReference>
<dbReference type="InterPro" id="IPR053202">
    <property type="entry name" value="EGF_Rcpt_Signaling_Reg"/>
</dbReference>
<evidence type="ECO:0000313" key="1">
    <source>
        <dbReference type="EMBL" id="KAK7065241.1"/>
    </source>
</evidence>
<dbReference type="GO" id="GO:0031902">
    <property type="term" value="C:late endosome membrane"/>
    <property type="evidence" value="ECO:0007669"/>
    <property type="project" value="TreeGrafter"/>
</dbReference>
<dbReference type="PANTHER" id="PTHR34009">
    <property type="entry name" value="PROTEIN STAR"/>
    <property type="match status" value="1"/>
</dbReference>